<dbReference type="PATRIC" id="fig|1297742.4.peg.1417"/>
<gene>
    <name evidence="3" type="ORF">A176_001400</name>
</gene>
<dbReference type="PANTHER" id="PTHR42208">
    <property type="entry name" value="HEAVY METAL TRANSPORTER-RELATED"/>
    <property type="match status" value="1"/>
</dbReference>
<dbReference type="InterPro" id="IPR039447">
    <property type="entry name" value="UreH-like_TM_dom"/>
</dbReference>
<keyword evidence="1" id="KW-0812">Transmembrane</keyword>
<dbReference type="Proteomes" id="UP000009026">
    <property type="component" value="Chromosome"/>
</dbReference>
<dbReference type="AlphaFoldDB" id="A0A0H4WSG7"/>
<reference evidence="3 4" key="1">
    <citation type="journal article" date="2016" name="PLoS ONE">
        <title>Complete Genome Sequence and Comparative Genomics of a Novel Myxobacterium Myxococcus hansupus.</title>
        <authorList>
            <person name="Sharma G."/>
            <person name="Narwani T."/>
            <person name="Subramanian S."/>
        </authorList>
    </citation>
    <scope>NUCLEOTIDE SEQUENCE [LARGE SCALE GENOMIC DNA]</scope>
    <source>
        <strain evidence="4">mixupus</strain>
    </source>
</reference>
<evidence type="ECO:0000313" key="4">
    <source>
        <dbReference type="Proteomes" id="UP000009026"/>
    </source>
</evidence>
<keyword evidence="1" id="KW-0472">Membrane</keyword>
<dbReference type="PANTHER" id="PTHR42208:SF1">
    <property type="entry name" value="HEAVY METAL TRANSPORTER"/>
    <property type="match status" value="1"/>
</dbReference>
<organism evidence="3 4">
    <name type="scientific">Pseudomyxococcus hansupus</name>
    <dbReference type="NCBI Taxonomy" id="1297742"/>
    <lineage>
        <taxon>Bacteria</taxon>
        <taxon>Pseudomonadati</taxon>
        <taxon>Myxococcota</taxon>
        <taxon>Myxococcia</taxon>
        <taxon>Myxococcales</taxon>
        <taxon>Cystobacterineae</taxon>
        <taxon>Myxococcaceae</taxon>
        <taxon>Pseudomyxococcus</taxon>
    </lineage>
</organism>
<sequence>MAGAGSDGVAAGIHDVTLRTACLLRCTVRMSLESAALTAMLHTTEPTVIAGALGAFAVGLTGSVHCLLMCGPLACAGLPGVPGPERRRAVVAYQGARLGAYALVGGALGLLGGGVTQALAVSTRPYLPWLMAVALVASALELGKRLRPLPGLANLARHLTRWGAKFSWAGRASAMGAVTPLLPCGLLYGVFAVALASGSFGGGALVLAAFALGGLPALLGAQLHAALWKHRPTWMSLLLQRAVPLTAAAVLIYRAVGDTGGTPSCH</sequence>
<feature type="transmembrane region" description="Helical" evidence="1">
    <location>
        <begin position="48"/>
        <end position="78"/>
    </location>
</feature>
<dbReference type="eggNOG" id="COG2836">
    <property type="taxonomic scope" value="Bacteria"/>
</dbReference>
<evidence type="ECO:0000259" key="2">
    <source>
        <dbReference type="Pfam" id="PF13386"/>
    </source>
</evidence>
<evidence type="ECO:0000313" key="3">
    <source>
        <dbReference type="EMBL" id="AKQ64488.1"/>
    </source>
</evidence>
<feature type="transmembrane region" description="Helical" evidence="1">
    <location>
        <begin position="98"/>
        <end position="120"/>
    </location>
</feature>
<dbReference type="STRING" id="1297742.A176_001400"/>
<accession>A0A0H4WSG7</accession>
<dbReference type="EMBL" id="CP012109">
    <property type="protein sequence ID" value="AKQ64488.1"/>
    <property type="molecule type" value="Genomic_DNA"/>
</dbReference>
<keyword evidence="1" id="KW-1133">Transmembrane helix</keyword>
<protein>
    <submittedName>
        <fullName evidence="3">Heavy-metal-associated domain protein</fullName>
    </submittedName>
</protein>
<proteinExistence type="predicted"/>
<feature type="transmembrane region" description="Helical" evidence="1">
    <location>
        <begin position="202"/>
        <end position="226"/>
    </location>
</feature>
<keyword evidence="4" id="KW-1185">Reference proteome</keyword>
<name>A0A0H4WSG7_9BACT</name>
<dbReference type="Pfam" id="PF13386">
    <property type="entry name" value="DsbD_2"/>
    <property type="match status" value="1"/>
</dbReference>
<evidence type="ECO:0000256" key="1">
    <source>
        <dbReference type="SAM" id="Phobius"/>
    </source>
</evidence>
<dbReference type="KEGG" id="mym:A176_001400"/>
<feature type="domain" description="Urease accessory protein UreH-like transmembrane" evidence="2">
    <location>
        <begin position="55"/>
        <end position="249"/>
    </location>
</feature>
<feature type="transmembrane region" description="Helical" evidence="1">
    <location>
        <begin position="174"/>
        <end position="196"/>
    </location>
</feature>